<dbReference type="InterPro" id="IPR052046">
    <property type="entry name" value="GH57_Enzymes"/>
</dbReference>
<dbReference type="SUPFAM" id="SSF88713">
    <property type="entry name" value="Glycoside hydrolase/deacetylase"/>
    <property type="match status" value="1"/>
</dbReference>
<evidence type="ECO:0000259" key="3">
    <source>
        <dbReference type="Pfam" id="PF03065"/>
    </source>
</evidence>
<dbReference type="InterPro" id="IPR004300">
    <property type="entry name" value="Glyco_hydro_57_N"/>
</dbReference>
<dbReference type="GO" id="GO:0003824">
    <property type="term" value="F:catalytic activity"/>
    <property type="evidence" value="ECO:0007669"/>
    <property type="project" value="InterPro"/>
</dbReference>
<proteinExistence type="inferred from homology"/>
<comment type="similarity">
    <text evidence="1">Belongs to the glycosyl hydrolase 57 family.</text>
</comment>
<sequence length="419" mass="48828">MPSVCFYFQVHQPLRVRKYRVFDVGQNSSYFNDESGTSLDNKAIVEKVARKCYLPANQVLLQNIKNNPDFKASFSISGVALEQFEKFAPEVIDSFKALVDTGNIELLSETYYHSLASIYSEEEFINQVILHRKKLRDLFGVTPSVFRNTELIYSNEIAKMAEKMGYKGILAEGADHILGWKSPAFVYKPVGTENIKLLLKHYRLSDDIAFRFSSRDWAEFPLTAPKFANWVASHNGNADTINLFMDYETFGEHQWEDTGIFDFLRYLPEEILKNPDNNFMTPSEIIDRYDARGELDVPHYVSWADTERDLSAWISNDLQREALDTVYALGSEIVHIDDPVLLEDWRKLQTSDHFYYMCTKWWNDGDVHKYFSPYESPYEAFIAYMNVMHDMRLRLEEAKKNQEHGVSLHRVKPLRFSEV</sequence>
<gene>
    <name evidence="4" type="ORF">A2431_02175</name>
</gene>
<dbReference type="CDD" id="cd10795">
    <property type="entry name" value="GH57N_MJA1_like"/>
    <property type="match status" value="1"/>
</dbReference>
<evidence type="ECO:0000256" key="2">
    <source>
        <dbReference type="ARBA" id="ARBA00023277"/>
    </source>
</evidence>
<dbReference type="InterPro" id="IPR011330">
    <property type="entry name" value="Glyco_hydro/deAcase_b/a-brl"/>
</dbReference>
<dbReference type="Gene3D" id="3.20.110.20">
    <property type="match status" value="1"/>
</dbReference>
<protein>
    <submittedName>
        <fullName evidence="4">Alpha-amylase</fullName>
    </submittedName>
</protein>
<dbReference type="EMBL" id="MHWW01000003">
    <property type="protein sequence ID" value="OHB16193.1"/>
    <property type="molecule type" value="Genomic_DNA"/>
</dbReference>
<name>A0A1G2V3I2_9BACT</name>
<evidence type="ECO:0000256" key="1">
    <source>
        <dbReference type="ARBA" id="ARBA00006821"/>
    </source>
</evidence>
<dbReference type="PANTHER" id="PTHR36306:SF1">
    <property type="entry name" value="ALPHA-AMYLASE-RELATED"/>
    <property type="match status" value="1"/>
</dbReference>
<dbReference type="AlphaFoldDB" id="A0A1G2V3I2"/>
<keyword evidence="2" id="KW-0119">Carbohydrate metabolism</keyword>
<comment type="caution">
    <text evidence="4">The sequence shown here is derived from an EMBL/GenBank/DDBJ whole genome shotgun (WGS) entry which is preliminary data.</text>
</comment>
<evidence type="ECO:0000313" key="5">
    <source>
        <dbReference type="Proteomes" id="UP000177697"/>
    </source>
</evidence>
<dbReference type="GO" id="GO:0005975">
    <property type="term" value="P:carbohydrate metabolic process"/>
    <property type="evidence" value="ECO:0007669"/>
    <property type="project" value="InterPro"/>
</dbReference>
<dbReference type="Pfam" id="PF03065">
    <property type="entry name" value="Glyco_hydro_57"/>
    <property type="match status" value="1"/>
</dbReference>
<feature type="domain" description="Glycoside hydrolase family 57 N-terminal" evidence="3">
    <location>
        <begin position="6"/>
        <end position="298"/>
    </location>
</feature>
<evidence type="ECO:0000313" key="4">
    <source>
        <dbReference type="EMBL" id="OHB16193.1"/>
    </source>
</evidence>
<organism evidence="4 5">
    <name type="scientific">Candidatus Zambryskibacteria bacterium RIFOXYC1_FULL_39_10</name>
    <dbReference type="NCBI Taxonomy" id="1802779"/>
    <lineage>
        <taxon>Bacteria</taxon>
        <taxon>Candidatus Zambryskiibacteriota</taxon>
    </lineage>
</organism>
<accession>A0A1G2V3I2</accession>
<dbReference type="Proteomes" id="UP000177697">
    <property type="component" value="Unassembled WGS sequence"/>
</dbReference>
<reference evidence="4 5" key="1">
    <citation type="journal article" date="2016" name="Nat. Commun.">
        <title>Thousands of microbial genomes shed light on interconnected biogeochemical processes in an aquifer system.</title>
        <authorList>
            <person name="Anantharaman K."/>
            <person name="Brown C.T."/>
            <person name="Hug L.A."/>
            <person name="Sharon I."/>
            <person name="Castelle C.J."/>
            <person name="Probst A.J."/>
            <person name="Thomas B.C."/>
            <person name="Singh A."/>
            <person name="Wilkins M.J."/>
            <person name="Karaoz U."/>
            <person name="Brodie E.L."/>
            <person name="Williams K.H."/>
            <person name="Hubbard S.S."/>
            <person name="Banfield J.F."/>
        </authorList>
    </citation>
    <scope>NUCLEOTIDE SEQUENCE [LARGE SCALE GENOMIC DNA]</scope>
</reference>
<dbReference type="PANTHER" id="PTHR36306">
    <property type="entry name" value="ALPHA-AMYLASE-RELATED-RELATED"/>
    <property type="match status" value="1"/>
</dbReference>